<dbReference type="EMBL" id="KQ242092">
    <property type="protein sequence ID" value="KNC80899.1"/>
    <property type="molecule type" value="Genomic_DNA"/>
</dbReference>
<name>A0A0L0FW64_9EUKA</name>
<gene>
    <name evidence="1" type="ORF">SARC_06756</name>
</gene>
<reference evidence="1 2" key="1">
    <citation type="submission" date="2011-02" db="EMBL/GenBank/DDBJ databases">
        <title>The Genome Sequence of Sphaeroforma arctica JP610.</title>
        <authorList>
            <consortium name="The Broad Institute Genome Sequencing Platform"/>
            <person name="Russ C."/>
            <person name="Cuomo C."/>
            <person name="Young S.K."/>
            <person name="Zeng Q."/>
            <person name="Gargeya S."/>
            <person name="Alvarado L."/>
            <person name="Berlin A."/>
            <person name="Chapman S.B."/>
            <person name="Chen Z."/>
            <person name="Freedman E."/>
            <person name="Gellesch M."/>
            <person name="Goldberg J."/>
            <person name="Griggs A."/>
            <person name="Gujja S."/>
            <person name="Heilman E."/>
            <person name="Heiman D."/>
            <person name="Howarth C."/>
            <person name="Mehta T."/>
            <person name="Neiman D."/>
            <person name="Pearson M."/>
            <person name="Roberts A."/>
            <person name="Saif S."/>
            <person name="Shea T."/>
            <person name="Shenoy N."/>
            <person name="Sisk P."/>
            <person name="Stolte C."/>
            <person name="Sykes S."/>
            <person name="White J."/>
            <person name="Yandava C."/>
            <person name="Burger G."/>
            <person name="Gray M.W."/>
            <person name="Holland P.W.H."/>
            <person name="King N."/>
            <person name="Lang F.B.F."/>
            <person name="Roger A.J."/>
            <person name="Ruiz-Trillo I."/>
            <person name="Haas B."/>
            <person name="Nusbaum C."/>
            <person name="Birren B."/>
        </authorList>
    </citation>
    <scope>NUCLEOTIDE SEQUENCE [LARGE SCALE GENOMIC DNA]</scope>
    <source>
        <strain evidence="1 2">JP610</strain>
    </source>
</reference>
<dbReference type="GeneID" id="25907260"/>
<organism evidence="1 2">
    <name type="scientific">Sphaeroforma arctica JP610</name>
    <dbReference type="NCBI Taxonomy" id="667725"/>
    <lineage>
        <taxon>Eukaryota</taxon>
        <taxon>Ichthyosporea</taxon>
        <taxon>Ichthyophonida</taxon>
        <taxon>Sphaeroforma</taxon>
    </lineage>
</organism>
<dbReference type="RefSeq" id="XP_014154801.1">
    <property type="nucleotide sequence ID" value="XM_014299326.1"/>
</dbReference>
<sequence length="208" mass="22795">DALPADCVFAGTGSAHAAALSKIINVRATKSLSKYSDKLDMSIIRRNYITRTAVYVLHIDEVNIRPTNNYTNKTGSLGPAHNNPDMLTNHMQVFVTSALSGPKMSLALMARPVVKQTGEELLAYSTEAIAKSQEANAMNCPVIFDGRSVNRKAMRLLVLQNTDPEPPGRRSALPQQRLPTSVNVNGLELFTVFCLILIVKCIRKQSRS</sequence>
<dbReference type="Proteomes" id="UP000054560">
    <property type="component" value="Unassembled WGS sequence"/>
</dbReference>
<evidence type="ECO:0000313" key="2">
    <source>
        <dbReference type="Proteomes" id="UP000054560"/>
    </source>
</evidence>
<feature type="non-terminal residue" evidence="1">
    <location>
        <position position="1"/>
    </location>
</feature>
<evidence type="ECO:0000313" key="1">
    <source>
        <dbReference type="EMBL" id="KNC80899.1"/>
    </source>
</evidence>
<keyword evidence="2" id="KW-1185">Reference proteome</keyword>
<protein>
    <submittedName>
        <fullName evidence="1">Uncharacterized protein</fullName>
    </submittedName>
</protein>
<accession>A0A0L0FW64</accession>
<proteinExistence type="predicted"/>
<dbReference type="AlphaFoldDB" id="A0A0L0FW64"/>